<feature type="transmembrane region" description="Helical" evidence="2">
    <location>
        <begin position="151"/>
        <end position="169"/>
    </location>
</feature>
<gene>
    <name evidence="3" type="ORF">ACFSKW_27005</name>
</gene>
<sequence>MTTAASLPRPSSTAATAFRLAAGAVFLIAALTVAAPVAWADPAPSPSPSPDSQLPSTGVNVGVGGWITGQINTWFANLVALSIKPLLELLAGTVLSTPSVSGQARIQDLWQATAAIANAAFVLLVVLAGILVMGHETVQTRHAFKEIAPRLAVAFGLVNFSFFLTSQLIDLANSVSSALLGQDFDAKRASNSIRYMILPTSDNQIFYTLLGLVAVVLLVLLLITFVFRLAMTTLLVIAAPLALACLALPQTDGLTRLWWRAFSGLLLIQVAQSLTLVTAVRIFFNQDGREAAGLHPAGQLYNLLLALCLLVILVRIPGWVSRAVFLPSRGSAIGRMVKYALAYKLTSPVLRALHLGRGGGAGGRGGGGGGRGGGSGGKAAAAKAVAGRVLPALAAGPAAPAAAALTGAAAATSVAGTAASAAVGGPGPVKHAPVGARRPPREQDWELMPVKHAPTGLTVAGKYRPTPRPPGPVPATQPVYGYPRETYYAAGPAGLGQMQQLRAQAQGRAIEPPPRPAVRPIVAPNAPIPGTSEWPENPGTPMWTPPRRRTRRPRGDDGR</sequence>
<dbReference type="EMBL" id="JBHUFV010000039">
    <property type="protein sequence ID" value="MFD1935129.1"/>
    <property type="molecule type" value="Genomic_DNA"/>
</dbReference>
<keyword evidence="4" id="KW-1185">Reference proteome</keyword>
<accession>A0ABW4T3W7</accession>
<evidence type="ECO:0000313" key="4">
    <source>
        <dbReference type="Proteomes" id="UP001597368"/>
    </source>
</evidence>
<feature type="region of interest" description="Disordered" evidence="1">
    <location>
        <begin position="420"/>
        <end position="439"/>
    </location>
</feature>
<feature type="region of interest" description="Disordered" evidence="1">
    <location>
        <begin position="457"/>
        <end position="478"/>
    </location>
</feature>
<feature type="transmembrane region" description="Helical" evidence="2">
    <location>
        <begin position="234"/>
        <end position="251"/>
    </location>
</feature>
<feature type="compositionally biased region" description="Pro residues" evidence="1">
    <location>
        <begin position="466"/>
        <end position="475"/>
    </location>
</feature>
<dbReference type="Proteomes" id="UP001597368">
    <property type="component" value="Unassembled WGS sequence"/>
</dbReference>
<dbReference type="RefSeq" id="WP_379575248.1">
    <property type="nucleotide sequence ID" value="NZ_JBHUFV010000039.1"/>
</dbReference>
<feature type="transmembrane region" description="Helical" evidence="2">
    <location>
        <begin position="109"/>
        <end position="131"/>
    </location>
</feature>
<evidence type="ECO:0000313" key="3">
    <source>
        <dbReference type="EMBL" id="MFD1935129.1"/>
    </source>
</evidence>
<keyword evidence="2" id="KW-0812">Transmembrane</keyword>
<keyword evidence="2" id="KW-1133">Transmembrane helix</keyword>
<feature type="region of interest" description="Disordered" evidence="1">
    <location>
        <begin position="499"/>
        <end position="559"/>
    </location>
</feature>
<keyword evidence="2" id="KW-0472">Membrane</keyword>
<comment type="caution">
    <text evidence="3">The sequence shown here is derived from an EMBL/GenBank/DDBJ whole genome shotgun (WGS) entry which is preliminary data.</text>
</comment>
<feature type="transmembrane region" description="Helical" evidence="2">
    <location>
        <begin position="300"/>
        <end position="320"/>
    </location>
</feature>
<name>A0ABW4T3W7_9ACTN</name>
<feature type="compositionally biased region" description="Low complexity" evidence="1">
    <location>
        <begin position="518"/>
        <end position="529"/>
    </location>
</feature>
<reference evidence="4" key="1">
    <citation type="journal article" date="2019" name="Int. J. Syst. Evol. Microbiol.">
        <title>The Global Catalogue of Microorganisms (GCM) 10K type strain sequencing project: providing services to taxonomists for standard genome sequencing and annotation.</title>
        <authorList>
            <consortium name="The Broad Institute Genomics Platform"/>
            <consortium name="The Broad Institute Genome Sequencing Center for Infectious Disease"/>
            <person name="Wu L."/>
            <person name="Ma J."/>
        </authorList>
    </citation>
    <scope>NUCLEOTIDE SEQUENCE [LARGE SCALE GENOMIC DNA]</scope>
    <source>
        <strain evidence="4">ICMP 6774ER</strain>
    </source>
</reference>
<evidence type="ECO:0000256" key="1">
    <source>
        <dbReference type="SAM" id="MobiDB-lite"/>
    </source>
</evidence>
<organism evidence="3 4">
    <name type="scientific">Nonomuraea mangrovi</name>
    <dbReference type="NCBI Taxonomy" id="2316207"/>
    <lineage>
        <taxon>Bacteria</taxon>
        <taxon>Bacillati</taxon>
        <taxon>Actinomycetota</taxon>
        <taxon>Actinomycetes</taxon>
        <taxon>Streptosporangiales</taxon>
        <taxon>Streptosporangiaceae</taxon>
        <taxon>Nonomuraea</taxon>
    </lineage>
</organism>
<feature type="transmembrane region" description="Helical" evidence="2">
    <location>
        <begin position="257"/>
        <end position="280"/>
    </location>
</feature>
<protein>
    <submittedName>
        <fullName evidence="3">Conjugal transfer protein TrbL family protein</fullName>
    </submittedName>
</protein>
<evidence type="ECO:0000256" key="2">
    <source>
        <dbReference type="SAM" id="Phobius"/>
    </source>
</evidence>
<feature type="transmembrane region" description="Helical" evidence="2">
    <location>
        <begin position="205"/>
        <end position="227"/>
    </location>
</feature>
<proteinExistence type="predicted"/>